<feature type="transmembrane region" description="Helical" evidence="2">
    <location>
        <begin position="23"/>
        <end position="44"/>
    </location>
</feature>
<evidence type="ECO:0000256" key="1">
    <source>
        <dbReference type="SAM" id="MobiDB-lite"/>
    </source>
</evidence>
<dbReference type="STRING" id="329885.A0A4U0TN14"/>
<dbReference type="PANTHER" id="PTHR39614:SF2">
    <property type="entry name" value="INTEGRAL MEMBRANE PROTEIN"/>
    <property type="match status" value="1"/>
</dbReference>
<dbReference type="Pfam" id="PF20684">
    <property type="entry name" value="Fung_rhodopsin"/>
    <property type="match status" value="1"/>
</dbReference>
<keyword evidence="2" id="KW-0472">Membrane</keyword>
<evidence type="ECO:0000313" key="4">
    <source>
        <dbReference type="EMBL" id="TKA23370.1"/>
    </source>
</evidence>
<dbReference type="OrthoDB" id="3918601at2759"/>
<gene>
    <name evidence="4" type="ORF">B0A54_17952</name>
</gene>
<sequence length="191" mass="20997">MAFVALSISLVYGLQAPMATKISVVSAFLFRLLLLIVIALRLAAFPKSGLTTNPTLRLDLFIVWTQTELSWSIISATVPSLRPFLRGLNTYTGTFSENSTDPKLRHQGHRAVYTLSNMDSKGRKDRSTHNHKPPRSVLEILNPGISSSGERKGTFAPGTELDATSLGSNDSQGMIIRKDVTWTVDHETGRN</sequence>
<keyword evidence="2" id="KW-1133">Transmembrane helix</keyword>
<dbReference type="EMBL" id="NAJP01000224">
    <property type="protein sequence ID" value="TKA23370.1"/>
    <property type="molecule type" value="Genomic_DNA"/>
</dbReference>
<evidence type="ECO:0000259" key="3">
    <source>
        <dbReference type="Pfam" id="PF20684"/>
    </source>
</evidence>
<comment type="caution">
    <text evidence="4">The sequence shown here is derived from an EMBL/GenBank/DDBJ whole genome shotgun (WGS) entry which is preliminary data.</text>
</comment>
<protein>
    <recommendedName>
        <fullName evidence="3">Rhodopsin domain-containing protein</fullName>
    </recommendedName>
</protein>
<dbReference type="PANTHER" id="PTHR39614">
    <property type="entry name" value="INTEGRAL MEMBRANE PROTEIN"/>
    <property type="match status" value="1"/>
</dbReference>
<organism evidence="4 5">
    <name type="scientific">Friedmanniomyces endolithicus</name>
    <dbReference type="NCBI Taxonomy" id="329885"/>
    <lineage>
        <taxon>Eukaryota</taxon>
        <taxon>Fungi</taxon>
        <taxon>Dikarya</taxon>
        <taxon>Ascomycota</taxon>
        <taxon>Pezizomycotina</taxon>
        <taxon>Dothideomycetes</taxon>
        <taxon>Dothideomycetidae</taxon>
        <taxon>Mycosphaerellales</taxon>
        <taxon>Teratosphaeriaceae</taxon>
        <taxon>Friedmanniomyces</taxon>
    </lineage>
</organism>
<dbReference type="InterPro" id="IPR049326">
    <property type="entry name" value="Rhodopsin_dom_fungi"/>
</dbReference>
<reference evidence="4 5" key="1">
    <citation type="submission" date="2017-03" db="EMBL/GenBank/DDBJ databases">
        <title>Genomes of endolithic fungi from Antarctica.</title>
        <authorList>
            <person name="Coleine C."/>
            <person name="Masonjones S."/>
            <person name="Stajich J.E."/>
        </authorList>
    </citation>
    <scope>NUCLEOTIDE SEQUENCE [LARGE SCALE GENOMIC DNA]</scope>
    <source>
        <strain evidence="4 5">CCFEE 5311</strain>
    </source>
</reference>
<dbReference type="AlphaFoldDB" id="A0A4U0TN14"/>
<feature type="domain" description="Rhodopsin" evidence="3">
    <location>
        <begin position="4"/>
        <end position="86"/>
    </location>
</feature>
<evidence type="ECO:0000313" key="5">
    <source>
        <dbReference type="Proteomes" id="UP000310066"/>
    </source>
</evidence>
<evidence type="ECO:0000256" key="2">
    <source>
        <dbReference type="SAM" id="Phobius"/>
    </source>
</evidence>
<feature type="region of interest" description="Disordered" evidence="1">
    <location>
        <begin position="115"/>
        <end position="172"/>
    </location>
</feature>
<keyword evidence="2" id="KW-0812">Transmembrane</keyword>
<dbReference type="Proteomes" id="UP000310066">
    <property type="component" value="Unassembled WGS sequence"/>
</dbReference>
<name>A0A4U0TN14_9PEZI</name>
<accession>A0A4U0TN14</accession>
<proteinExistence type="predicted"/>